<reference evidence="1 2" key="2">
    <citation type="submission" date="2018-06" db="EMBL/GenBank/DDBJ databases">
        <title>Metagenomic assembly of (sub)arctic Cyanobacteria and their associated microbiome from non-axenic cultures.</title>
        <authorList>
            <person name="Baurain D."/>
        </authorList>
    </citation>
    <scope>NUCLEOTIDE SEQUENCE [LARGE SCALE GENOMIC DNA]</scope>
    <source>
        <strain evidence="1">ULC027bin1</strain>
    </source>
</reference>
<keyword evidence="1" id="KW-0489">Methyltransferase</keyword>
<evidence type="ECO:0000313" key="2">
    <source>
        <dbReference type="Proteomes" id="UP000249794"/>
    </source>
</evidence>
<sequence length="63" mass="7120">SLTESEIITQLQSLLAQGLSRTEASRQLAQHTALTKRDIYQISLDIDIYSILQNKSKNDMVLD</sequence>
<dbReference type="AlphaFoldDB" id="A0A2W4X1L9"/>
<accession>A0A2W4X1L9</accession>
<reference evidence="2" key="1">
    <citation type="submission" date="2018-04" db="EMBL/GenBank/DDBJ databases">
        <authorList>
            <person name="Cornet L."/>
        </authorList>
    </citation>
    <scope>NUCLEOTIDE SEQUENCE [LARGE SCALE GENOMIC DNA]</scope>
</reference>
<gene>
    <name evidence="1" type="ORF">DCF15_15040</name>
</gene>
<proteinExistence type="predicted"/>
<dbReference type="GO" id="GO:0008168">
    <property type="term" value="F:methyltransferase activity"/>
    <property type="evidence" value="ECO:0007669"/>
    <property type="project" value="UniProtKB-KW"/>
</dbReference>
<protein>
    <submittedName>
        <fullName evidence="1">rRNA (Cytidine-2'-O-)-methyltransferase</fullName>
    </submittedName>
</protein>
<evidence type="ECO:0000313" key="1">
    <source>
        <dbReference type="EMBL" id="PZO51214.1"/>
    </source>
</evidence>
<name>A0A2W4X1L9_9CYAN</name>
<dbReference type="Proteomes" id="UP000249794">
    <property type="component" value="Unassembled WGS sequence"/>
</dbReference>
<dbReference type="GO" id="GO:0032259">
    <property type="term" value="P:methylation"/>
    <property type="evidence" value="ECO:0007669"/>
    <property type="project" value="UniProtKB-KW"/>
</dbReference>
<feature type="non-terminal residue" evidence="1">
    <location>
        <position position="1"/>
    </location>
</feature>
<dbReference type="EMBL" id="QBMP01000172">
    <property type="protein sequence ID" value="PZO51214.1"/>
    <property type="molecule type" value="Genomic_DNA"/>
</dbReference>
<organism evidence="1 2">
    <name type="scientific">Phormidesmis priestleyi</name>
    <dbReference type="NCBI Taxonomy" id="268141"/>
    <lineage>
        <taxon>Bacteria</taxon>
        <taxon>Bacillati</taxon>
        <taxon>Cyanobacteriota</taxon>
        <taxon>Cyanophyceae</taxon>
        <taxon>Leptolyngbyales</taxon>
        <taxon>Leptolyngbyaceae</taxon>
        <taxon>Phormidesmis</taxon>
    </lineage>
</organism>
<comment type="caution">
    <text evidence="1">The sequence shown here is derived from an EMBL/GenBank/DDBJ whole genome shotgun (WGS) entry which is preliminary data.</text>
</comment>
<keyword evidence="1" id="KW-0808">Transferase</keyword>